<dbReference type="InterPro" id="IPR002575">
    <property type="entry name" value="Aminoglycoside_PTrfase"/>
</dbReference>
<dbReference type="EMBL" id="KB456268">
    <property type="protein sequence ID" value="EMF10076.1"/>
    <property type="molecule type" value="Genomic_DNA"/>
</dbReference>
<dbReference type="AlphaFoldDB" id="M3AVJ1"/>
<dbReference type="GO" id="GO:0016301">
    <property type="term" value="F:kinase activity"/>
    <property type="evidence" value="ECO:0007669"/>
    <property type="project" value="UniProtKB-KW"/>
</dbReference>
<organism evidence="2 3">
    <name type="scientific">Sphaerulina musiva (strain SO2202)</name>
    <name type="common">Poplar stem canker fungus</name>
    <name type="synonym">Septoria musiva</name>
    <dbReference type="NCBI Taxonomy" id="692275"/>
    <lineage>
        <taxon>Eukaryota</taxon>
        <taxon>Fungi</taxon>
        <taxon>Dikarya</taxon>
        <taxon>Ascomycota</taxon>
        <taxon>Pezizomycotina</taxon>
        <taxon>Dothideomycetes</taxon>
        <taxon>Dothideomycetidae</taxon>
        <taxon>Mycosphaerellales</taxon>
        <taxon>Mycosphaerellaceae</taxon>
        <taxon>Sphaerulina</taxon>
    </lineage>
</organism>
<reference evidence="2 3" key="1">
    <citation type="journal article" date="2012" name="PLoS Pathog.">
        <title>Diverse lifestyles and strategies of plant pathogenesis encoded in the genomes of eighteen Dothideomycetes fungi.</title>
        <authorList>
            <person name="Ohm R.A."/>
            <person name="Feau N."/>
            <person name="Henrissat B."/>
            <person name="Schoch C.L."/>
            <person name="Horwitz B.A."/>
            <person name="Barry K.W."/>
            <person name="Condon B.J."/>
            <person name="Copeland A.C."/>
            <person name="Dhillon B."/>
            <person name="Glaser F."/>
            <person name="Hesse C.N."/>
            <person name="Kosti I."/>
            <person name="LaButti K."/>
            <person name="Lindquist E.A."/>
            <person name="Lucas S."/>
            <person name="Salamov A.A."/>
            <person name="Bradshaw R.E."/>
            <person name="Ciuffetti L."/>
            <person name="Hamelin R.C."/>
            <person name="Kema G.H.J."/>
            <person name="Lawrence C."/>
            <person name="Scott J.A."/>
            <person name="Spatafora J.W."/>
            <person name="Turgeon B.G."/>
            <person name="de Wit P.J.G.M."/>
            <person name="Zhong S."/>
            <person name="Goodwin S.B."/>
            <person name="Grigoriev I.V."/>
        </authorList>
    </citation>
    <scope>NUCLEOTIDE SEQUENCE [LARGE SCALE GENOMIC DNA]</scope>
    <source>
        <strain evidence="2 3">SO2202</strain>
    </source>
</reference>
<dbReference type="CDD" id="cd05120">
    <property type="entry name" value="APH_ChoK_like"/>
    <property type="match status" value="1"/>
</dbReference>
<dbReference type="SUPFAM" id="SSF56112">
    <property type="entry name" value="Protein kinase-like (PK-like)"/>
    <property type="match status" value="1"/>
</dbReference>
<feature type="domain" description="Aminoglycoside phosphotransferase" evidence="1">
    <location>
        <begin position="10"/>
        <end position="185"/>
    </location>
</feature>
<dbReference type="OrthoDB" id="8300194at2759"/>
<dbReference type="HOGENOM" id="CLU_021768_3_3_1"/>
<dbReference type="Gene3D" id="3.90.1200.10">
    <property type="match status" value="1"/>
</dbReference>
<dbReference type="PANTHER" id="PTHR21310">
    <property type="entry name" value="AMINOGLYCOSIDE PHOSPHOTRANSFERASE-RELATED-RELATED"/>
    <property type="match status" value="1"/>
</dbReference>
<proteinExistence type="predicted"/>
<evidence type="ECO:0000313" key="3">
    <source>
        <dbReference type="Proteomes" id="UP000016931"/>
    </source>
</evidence>
<dbReference type="STRING" id="692275.M3AVJ1"/>
<gene>
    <name evidence="2" type="ORF">SEPMUDRAFT_91114</name>
</gene>
<dbReference type="OMA" id="RFWQHEV"/>
<dbReference type="InterPro" id="IPR011009">
    <property type="entry name" value="Kinase-like_dom_sf"/>
</dbReference>
<dbReference type="Pfam" id="PF01636">
    <property type="entry name" value="APH"/>
    <property type="match status" value="1"/>
</dbReference>
<dbReference type="eggNOG" id="ENOG502R9UI">
    <property type="taxonomic scope" value="Eukaryota"/>
</dbReference>
<name>M3AVJ1_SPHMS</name>
<keyword evidence="2" id="KW-0418">Kinase</keyword>
<dbReference type="Proteomes" id="UP000016931">
    <property type="component" value="Unassembled WGS sequence"/>
</dbReference>
<keyword evidence="2" id="KW-0808">Transferase</keyword>
<accession>M3AVJ1</accession>
<protein>
    <submittedName>
        <fullName evidence="2">Kinase-like protein</fullName>
    </submittedName>
</protein>
<sequence length="215" mass="25095">MEFVRQNTTIPLPKVYSAFTYKGHVYIVMQRIDGATLAHNWHRRTEESRLRILLQLKTMVEQLRKLESPDGVGVANIDRGPIFDSRLPTHFYWGPFASISDFHSALLDGQNLDMTSTEAFPELRELASFYNQPWLQPVFTHGDLSSLNILCKEDSIVAIIDWETAGWLPSYWEYVTAWNVNPQNSFWQEEVDKFLAPLPYARKMDTIRRKYFGLF</sequence>
<dbReference type="GeneID" id="27907684"/>
<dbReference type="PANTHER" id="PTHR21310:SF55">
    <property type="entry name" value="AMINOGLYCOSIDE PHOSPHOTRANSFERASE DOMAIN-CONTAINING PROTEIN"/>
    <property type="match status" value="1"/>
</dbReference>
<keyword evidence="3" id="KW-1185">Reference proteome</keyword>
<evidence type="ECO:0000259" key="1">
    <source>
        <dbReference type="Pfam" id="PF01636"/>
    </source>
</evidence>
<evidence type="ECO:0000313" key="2">
    <source>
        <dbReference type="EMBL" id="EMF10076.1"/>
    </source>
</evidence>
<dbReference type="InterPro" id="IPR051678">
    <property type="entry name" value="AGP_Transferase"/>
</dbReference>
<dbReference type="RefSeq" id="XP_016758197.1">
    <property type="nucleotide sequence ID" value="XM_016910547.1"/>
</dbReference>